<dbReference type="Proteomes" id="UP000271241">
    <property type="component" value="Unassembled WGS sequence"/>
</dbReference>
<dbReference type="InterPro" id="IPR035899">
    <property type="entry name" value="DBL_dom_sf"/>
</dbReference>
<dbReference type="OrthoDB" id="10256089at2759"/>
<dbReference type="EMBL" id="KZ992818">
    <property type="protein sequence ID" value="RKP06785.1"/>
    <property type="molecule type" value="Genomic_DNA"/>
</dbReference>
<evidence type="ECO:0008006" key="10">
    <source>
        <dbReference type="Google" id="ProtNLM"/>
    </source>
</evidence>
<feature type="compositionally biased region" description="Polar residues" evidence="4">
    <location>
        <begin position="648"/>
        <end position="660"/>
    </location>
</feature>
<keyword evidence="1 3" id="KW-0728">SH3 domain</keyword>
<evidence type="ECO:0000256" key="4">
    <source>
        <dbReference type="SAM" id="MobiDB-lite"/>
    </source>
</evidence>
<accession>A0A4P9XLS6</accession>
<keyword evidence="9" id="KW-1185">Reference proteome</keyword>
<feature type="region of interest" description="Disordered" evidence="4">
    <location>
        <begin position="252"/>
        <end position="435"/>
    </location>
</feature>
<feature type="compositionally biased region" description="Low complexity" evidence="4">
    <location>
        <begin position="661"/>
        <end position="672"/>
    </location>
</feature>
<feature type="region of interest" description="Disordered" evidence="4">
    <location>
        <begin position="469"/>
        <end position="623"/>
    </location>
</feature>
<dbReference type="SUPFAM" id="SSF103657">
    <property type="entry name" value="BAR/IMD domain-like"/>
    <property type="match status" value="1"/>
</dbReference>
<feature type="compositionally biased region" description="Basic and acidic residues" evidence="4">
    <location>
        <begin position="207"/>
        <end position="220"/>
    </location>
</feature>
<proteinExistence type="predicted"/>
<evidence type="ECO:0000259" key="6">
    <source>
        <dbReference type="PROSITE" id="PS50010"/>
    </source>
</evidence>
<dbReference type="InterPro" id="IPR051492">
    <property type="entry name" value="Dynamin-Rho_GEF"/>
</dbReference>
<dbReference type="PANTHER" id="PTHR22834:SF20">
    <property type="entry name" value="SH3 DOMAIN-CONTAINING PROTEIN"/>
    <property type="match status" value="1"/>
</dbReference>
<feature type="region of interest" description="Disordered" evidence="4">
    <location>
        <begin position="1"/>
        <end position="104"/>
    </location>
</feature>
<dbReference type="Pfam" id="PF03114">
    <property type="entry name" value="BAR"/>
    <property type="match status" value="1"/>
</dbReference>
<evidence type="ECO:0000313" key="9">
    <source>
        <dbReference type="Proteomes" id="UP000271241"/>
    </source>
</evidence>
<feature type="compositionally biased region" description="Low complexity" evidence="4">
    <location>
        <begin position="135"/>
        <end position="149"/>
    </location>
</feature>
<evidence type="ECO:0000256" key="2">
    <source>
        <dbReference type="ARBA" id="ARBA00022658"/>
    </source>
</evidence>
<dbReference type="CDD" id="cd00174">
    <property type="entry name" value="SH3"/>
    <property type="match status" value="1"/>
</dbReference>
<gene>
    <name evidence="8" type="ORF">THASP1DRAFT_31402</name>
</gene>
<dbReference type="InterPro" id="IPR027267">
    <property type="entry name" value="AH/BAR_dom_sf"/>
</dbReference>
<reference evidence="9" key="1">
    <citation type="journal article" date="2018" name="Nat. Microbiol.">
        <title>Leveraging single-cell genomics to expand the fungal tree of life.</title>
        <authorList>
            <person name="Ahrendt S.R."/>
            <person name="Quandt C.A."/>
            <person name="Ciobanu D."/>
            <person name="Clum A."/>
            <person name="Salamov A."/>
            <person name="Andreopoulos B."/>
            <person name="Cheng J.F."/>
            <person name="Woyke T."/>
            <person name="Pelin A."/>
            <person name="Henrissat B."/>
            <person name="Reynolds N.K."/>
            <person name="Benny G.L."/>
            <person name="Smith M.E."/>
            <person name="James T.Y."/>
            <person name="Grigoriev I.V."/>
        </authorList>
    </citation>
    <scope>NUCLEOTIDE SEQUENCE [LARGE SCALE GENOMIC DNA]</scope>
    <source>
        <strain evidence="9">RSA 1356</strain>
    </source>
</reference>
<dbReference type="Gene3D" id="1.20.900.10">
    <property type="entry name" value="Dbl homology (DH) domain"/>
    <property type="match status" value="1"/>
</dbReference>
<feature type="region of interest" description="Disordered" evidence="4">
    <location>
        <begin position="185"/>
        <end position="234"/>
    </location>
</feature>
<dbReference type="InterPro" id="IPR000219">
    <property type="entry name" value="DH_dom"/>
</dbReference>
<dbReference type="PROSITE" id="PS50002">
    <property type="entry name" value="SH3"/>
    <property type="match status" value="1"/>
</dbReference>
<feature type="compositionally biased region" description="Polar residues" evidence="4">
    <location>
        <begin position="511"/>
        <end position="522"/>
    </location>
</feature>
<dbReference type="SMART" id="SM00325">
    <property type="entry name" value="RhoGEF"/>
    <property type="match status" value="1"/>
</dbReference>
<keyword evidence="2" id="KW-0344">Guanine-nucleotide releasing factor</keyword>
<feature type="domain" description="SH3" evidence="5">
    <location>
        <begin position="1404"/>
        <end position="1470"/>
    </location>
</feature>
<dbReference type="Pfam" id="PF00621">
    <property type="entry name" value="RhoGEF"/>
    <property type="match status" value="1"/>
</dbReference>
<dbReference type="Gene3D" id="2.30.30.40">
    <property type="entry name" value="SH3 Domains"/>
    <property type="match status" value="1"/>
</dbReference>
<dbReference type="GO" id="GO:0005737">
    <property type="term" value="C:cytoplasm"/>
    <property type="evidence" value="ECO:0007669"/>
    <property type="project" value="InterPro"/>
</dbReference>
<feature type="compositionally biased region" description="Low complexity" evidence="4">
    <location>
        <begin position="570"/>
        <end position="580"/>
    </location>
</feature>
<dbReference type="GO" id="GO:0031991">
    <property type="term" value="P:regulation of actomyosin contractile ring contraction"/>
    <property type="evidence" value="ECO:0007669"/>
    <property type="project" value="TreeGrafter"/>
</dbReference>
<feature type="compositionally biased region" description="Polar residues" evidence="4">
    <location>
        <begin position="485"/>
        <end position="504"/>
    </location>
</feature>
<dbReference type="CDD" id="cd00160">
    <property type="entry name" value="RhoGEF"/>
    <property type="match status" value="1"/>
</dbReference>
<dbReference type="PANTHER" id="PTHR22834">
    <property type="entry name" value="NUCLEAR FUSION PROTEIN FUS2"/>
    <property type="match status" value="1"/>
</dbReference>
<evidence type="ECO:0000313" key="8">
    <source>
        <dbReference type="EMBL" id="RKP06785.1"/>
    </source>
</evidence>
<evidence type="ECO:0000256" key="1">
    <source>
        <dbReference type="ARBA" id="ARBA00022443"/>
    </source>
</evidence>
<dbReference type="Gene3D" id="1.20.1270.60">
    <property type="entry name" value="Arfaptin homology (AH) domain/BAR domain"/>
    <property type="match status" value="1"/>
</dbReference>
<dbReference type="PROSITE" id="PS51021">
    <property type="entry name" value="BAR"/>
    <property type="match status" value="1"/>
</dbReference>
<organism evidence="8 9">
    <name type="scientific">Thamnocephalis sphaerospora</name>
    <dbReference type="NCBI Taxonomy" id="78915"/>
    <lineage>
        <taxon>Eukaryota</taxon>
        <taxon>Fungi</taxon>
        <taxon>Fungi incertae sedis</taxon>
        <taxon>Zoopagomycota</taxon>
        <taxon>Zoopagomycotina</taxon>
        <taxon>Zoopagomycetes</taxon>
        <taxon>Zoopagales</taxon>
        <taxon>Sigmoideomycetaceae</taxon>
        <taxon>Thamnocephalis</taxon>
    </lineage>
</organism>
<feature type="region of interest" description="Disordered" evidence="4">
    <location>
        <begin position="120"/>
        <end position="158"/>
    </location>
</feature>
<dbReference type="Pfam" id="PF00018">
    <property type="entry name" value="SH3_1"/>
    <property type="match status" value="1"/>
</dbReference>
<feature type="compositionally biased region" description="Basic residues" evidence="4">
    <location>
        <begin position="528"/>
        <end position="540"/>
    </location>
</feature>
<feature type="region of interest" description="Disordered" evidence="4">
    <location>
        <begin position="648"/>
        <end position="674"/>
    </location>
</feature>
<dbReference type="GO" id="GO:0032955">
    <property type="term" value="P:regulation of division septum assembly"/>
    <property type="evidence" value="ECO:0007669"/>
    <property type="project" value="TreeGrafter"/>
</dbReference>
<evidence type="ECO:0000259" key="7">
    <source>
        <dbReference type="PROSITE" id="PS51021"/>
    </source>
</evidence>
<feature type="compositionally biased region" description="Polar residues" evidence="4">
    <location>
        <begin position="63"/>
        <end position="74"/>
    </location>
</feature>
<dbReference type="InterPro" id="IPR004148">
    <property type="entry name" value="BAR_dom"/>
</dbReference>
<feature type="domain" description="DH" evidence="6">
    <location>
        <begin position="749"/>
        <end position="944"/>
    </location>
</feature>
<feature type="compositionally biased region" description="Polar residues" evidence="4">
    <location>
        <begin position="390"/>
        <end position="406"/>
    </location>
</feature>
<evidence type="ECO:0000259" key="5">
    <source>
        <dbReference type="PROSITE" id="PS50002"/>
    </source>
</evidence>
<dbReference type="SMART" id="SM00326">
    <property type="entry name" value="SH3"/>
    <property type="match status" value="1"/>
</dbReference>
<feature type="compositionally biased region" description="Polar residues" evidence="4">
    <location>
        <begin position="275"/>
        <end position="286"/>
    </location>
</feature>
<feature type="region of interest" description="Disordered" evidence="4">
    <location>
        <begin position="1260"/>
        <end position="1287"/>
    </location>
</feature>
<dbReference type="InterPro" id="IPR001452">
    <property type="entry name" value="SH3_domain"/>
</dbReference>
<dbReference type="SMART" id="SM00721">
    <property type="entry name" value="BAR"/>
    <property type="match status" value="1"/>
</dbReference>
<sequence>METDDQAARGTQPAASDAVAAYSEEHTGRSVIPDGFSLRDQPAKGREAGAEDGGGSSGDGMAWSSTAAADNSQGAAPEVNFRPRNGTLSRTNARRISVNASRSPLSSVFAEHANADVAEQTLSASSDNSSRRVSRSLSASGRSSTSASAETPRRSRPLSMVAIQAAERYKQSFTSDAHATTKAALDALPETKTGDTSSAPTEQDDPSVERTGRSRTREANGSESRGTSRSRSIGRRQHNFQALQRQFEQQAATTPLPEMPPAPDTRHPLVEPEVPSSTDTGGSDTAMSDAPDTRSGPVRASRRVRTPSQNFNRNVLDQAAIKAAARSHAVPLSERSVSDTGPGVARERASSATSPPPLLPVGMAPRRKRTFPSVKPTPGEADTAVAASPSYATSETRSGSATQLPTDQEERSASGATGRGHTSNQHPSLATIFGEETIRQMNISTTRGIASRHMAGTMSDTVLAAQQNKPLPPIPQASHHAWLGQSDSNNASTESLSSDASRTSYAAARPRSSSEQLSNTDEAQAARRALRAARLSRHGRSTSQTDASQRTPRPPPPVPPVRSSSRKRPSATAVSASAASVPPPPAPPNNTEATQNSQASAAVRRRPSQSSTPSAATTEKRRSRIQELAATLEETLRSPILQAAQLYRTQNSDASSTHQQPPEAMAEDPMAPRTNLATPTKYSTVGAHAGARAVVRHMDSAVGMNTAAPTARMSRASTLSRSRSMEFDEAKLVAEVTTLTRAPEHPAEKRRRVVSELVNTEAAFASDMEVLYDVYYVSVRASPLFGPTDARALFANLEEVRALAGDFTVHLATASRMCLAGNGKDYIYIGTKEGGEPGDGGIVGAVFLSMIGRLEEVYGEYCKRYDMGVERLQELSTQPQYQRFFATCKEKLAGRTTSWDLGSLLIKPVQREVLKHTEPEHPDHRQLLRLSSELQHMADRINEGKRRKEVVEGIVGGRKKGSMDKKINRNTRKLLMRAGRLDETVDERFNELHAQFQQQQELARMFLRQADAWVQSLQNYFDWQRQLATSLEDVYLIARDPLWAASLGKQVMDYRTRMARMAAEAWQDARRDVQHRVREPIMRMLELYKGPMAVIQKRANKLIDYDRARDIRSRNDKPDRMTQESADAYVAINAQLIDELPTFIRCTARYFDAITRDMARLQAEAYGRMLGEAQVILEKLMSLGFCRGDIDDVVSEHQRSMDGEFGFTALLMELNVVNGSWRDLVVGPTTSLTDESRSMYDSIRSGASSKANSIMDRTPIAREPASRTSEDTPMSTGTRLHLGPSRRHMKELRRSVSHGSLPRPAANGTAAVRGYGSISSIFEVTSHAQAETRPSVPPQVAALAASEIPRRFSSLANGQNASAQPYVERDVTAELSAAVAAVAVTRSPGEDMGLFSAKLPQTPRYLFICLSLYPYEPSEDAGGEMALTASSTGSTIGVISIDEEGDWWYGKNLDTGASGWFPASYCQRLN</sequence>
<dbReference type="InterPro" id="IPR036028">
    <property type="entry name" value="SH3-like_dom_sf"/>
</dbReference>
<feature type="domain" description="BAR" evidence="7">
    <location>
        <begin position="974"/>
        <end position="1193"/>
    </location>
</feature>
<feature type="compositionally biased region" description="Polar residues" evidence="4">
    <location>
        <begin position="306"/>
        <end position="315"/>
    </location>
</feature>
<feature type="compositionally biased region" description="Polar residues" evidence="4">
    <location>
        <begin position="541"/>
        <end position="551"/>
    </location>
</feature>
<dbReference type="SUPFAM" id="SSF48065">
    <property type="entry name" value="DBL homology domain (DH-domain)"/>
    <property type="match status" value="1"/>
</dbReference>
<dbReference type="PROSITE" id="PS50010">
    <property type="entry name" value="DH_2"/>
    <property type="match status" value="1"/>
</dbReference>
<feature type="compositionally biased region" description="Low complexity" evidence="4">
    <location>
        <begin position="221"/>
        <end position="231"/>
    </location>
</feature>
<protein>
    <recommendedName>
        <fullName evidence="10">Scaffold protein Tuba</fullName>
    </recommendedName>
</protein>
<name>A0A4P9XLS6_9FUNG</name>
<feature type="compositionally biased region" description="Low complexity" evidence="4">
    <location>
        <begin position="608"/>
        <end position="617"/>
    </location>
</feature>
<evidence type="ECO:0000256" key="3">
    <source>
        <dbReference type="PROSITE-ProRule" id="PRU00192"/>
    </source>
</evidence>
<dbReference type="GO" id="GO:0005085">
    <property type="term" value="F:guanyl-nucleotide exchange factor activity"/>
    <property type="evidence" value="ECO:0007669"/>
    <property type="project" value="UniProtKB-KW"/>
</dbReference>
<dbReference type="SUPFAM" id="SSF50044">
    <property type="entry name" value="SH3-domain"/>
    <property type="match status" value="1"/>
</dbReference>
<dbReference type="STRING" id="78915.A0A4P9XLS6"/>